<dbReference type="PROSITE" id="PS50891">
    <property type="entry name" value="LOB"/>
    <property type="match status" value="1"/>
</dbReference>
<evidence type="ECO:0000256" key="1">
    <source>
        <dbReference type="ARBA" id="ARBA00005474"/>
    </source>
</evidence>
<dbReference type="PANTHER" id="PTHR31301">
    <property type="entry name" value="LOB DOMAIN-CONTAINING PROTEIN 4-RELATED"/>
    <property type="match status" value="1"/>
</dbReference>
<keyword evidence="5" id="KW-1185">Reference proteome</keyword>
<reference evidence="4 5" key="1">
    <citation type="submission" date="2019-01" db="EMBL/GenBank/DDBJ databases">
        <title>Sequencing of cultivated peanut Arachis hypogaea provides insights into genome evolution and oil improvement.</title>
        <authorList>
            <person name="Chen X."/>
        </authorList>
    </citation>
    <scope>NUCLEOTIDE SEQUENCE [LARGE SCALE GENOMIC DNA]</scope>
    <source>
        <strain evidence="5">cv. Fuhuasheng</strain>
        <tissue evidence="4">Leaves</tissue>
    </source>
</reference>
<protein>
    <recommendedName>
        <fullName evidence="3">LOB domain-containing protein</fullName>
    </recommendedName>
</protein>
<dbReference type="PANTHER" id="PTHR31301:SF120">
    <property type="entry name" value="LOB DOMAIN-CONTAINING PROTEIN 23-RELATED"/>
    <property type="match status" value="1"/>
</dbReference>
<feature type="coiled-coil region" evidence="2">
    <location>
        <begin position="84"/>
        <end position="111"/>
    </location>
</feature>
<evidence type="ECO:0000256" key="2">
    <source>
        <dbReference type="SAM" id="Coils"/>
    </source>
</evidence>
<comment type="similarity">
    <text evidence="1">Belongs to the LOB domain-containing protein family.</text>
</comment>
<evidence type="ECO:0000313" key="5">
    <source>
        <dbReference type="Proteomes" id="UP000289738"/>
    </source>
</evidence>
<dbReference type="Gramene" id="arahy.Tifrunner.gnm2.ann2.Ah07g033800.1">
    <property type="protein sequence ID" value="arahy.Tifrunner.gnm2.ann2.Ah07g033800.1-CDS"/>
    <property type="gene ID" value="arahy.Tifrunner.gnm2.ann2.Ah07g033800"/>
</dbReference>
<comment type="caution">
    <text evidence="4">The sequence shown here is derived from an EMBL/GenBank/DDBJ whole genome shotgun (WGS) entry which is preliminary data.</text>
</comment>
<dbReference type="AlphaFoldDB" id="A0A445C3E9"/>
<dbReference type="EMBL" id="SDMP01000007">
    <property type="protein sequence ID" value="RYR45456.1"/>
    <property type="molecule type" value="Genomic_DNA"/>
</dbReference>
<dbReference type="InterPro" id="IPR004883">
    <property type="entry name" value="LOB"/>
</dbReference>
<dbReference type="SMR" id="A0A445C3E9"/>
<dbReference type="Proteomes" id="UP000289738">
    <property type="component" value="Chromosome A07"/>
</dbReference>
<evidence type="ECO:0000313" key="4">
    <source>
        <dbReference type="EMBL" id="RYR45456.1"/>
    </source>
</evidence>
<dbReference type="STRING" id="3818.A0A445C3E9"/>
<evidence type="ECO:0000259" key="3">
    <source>
        <dbReference type="PROSITE" id="PS50891"/>
    </source>
</evidence>
<dbReference type="Pfam" id="PF03195">
    <property type="entry name" value="LOB"/>
    <property type="match status" value="1"/>
</dbReference>
<proteinExistence type="inferred from homology"/>
<accession>A0A445C3E9</accession>
<name>A0A445C3E9_ARAHY</name>
<gene>
    <name evidence="4" type="ORF">Ahy_A07g031282</name>
</gene>
<organism evidence="4 5">
    <name type="scientific">Arachis hypogaea</name>
    <name type="common">Peanut</name>
    <dbReference type="NCBI Taxonomy" id="3818"/>
    <lineage>
        <taxon>Eukaryota</taxon>
        <taxon>Viridiplantae</taxon>
        <taxon>Streptophyta</taxon>
        <taxon>Embryophyta</taxon>
        <taxon>Tracheophyta</taxon>
        <taxon>Spermatophyta</taxon>
        <taxon>Magnoliopsida</taxon>
        <taxon>eudicotyledons</taxon>
        <taxon>Gunneridae</taxon>
        <taxon>Pentapetalae</taxon>
        <taxon>rosids</taxon>
        <taxon>fabids</taxon>
        <taxon>Fabales</taxon>
        <taxon>Fabaceae</taxon>
        <taxon>Papilionoideae</taxon>
        <taxon>50 kb inversion clade</taxon>
        <taxon>dalbergioids sensu lato</taxon>
        <taxon>Dalbergieae</taxon>
        <taxon>Pterocarpus clade</taxon>
        <taxon>Arachis</taxon>
    </lineage>
</organism>
<feature type="domain" description="LOB" evidence="3">
    <location>
        <begin position="4"/>
        <end position="105"/>
    </location>
</feature>
<sequence>MISGRCAACKNQRRKCPSDCIFSPYFPANDPQKFACVHKIYGGSNVGKMLQGIPTYLREQTANALYLEAKWRIHDPVYGSVGIISSLYEQIKNAEIELAKIQTQITFYKLQTQHVEAEPNSEVLQSQSSNMEQFEWDNPTIASWFN</sequence>
<keyword evidence="2" id="KW-0175">Coiled coil</keyword>